<evidence type="ECO:0000313" key="2">
    <source>
        <dbReference type="EMBL" id="MBX0304681.1"/>
    </source>
</evidence>
<sequence>MLAQLKRGIRMVGQALVVLRHNPKLLVFPLIAGISSLLFLGLLLGSTFGVLVGIEGLEAFETRSGFLATISGNPVVTVPALFLGYLGTTFVSVFFTGALVAESRYALADEPVNLRRGMARAWTAKYDLLAWAVIAATVGIIIDAIESSDNPVSKVFTVVFGAVWTVMTFFIVPVAVLDPQQSLRGMFRRSGQVFRENVGETVIGLGAPRAVGFGIFVLANLLAFGLSEITPSPLVYAPILVAGAVLSQLVSTTLRGILKTVVYVYATAGRMPAEFDAGDLDPLLS</sequence>
<feature type="transmembrane region" description="Helical" evidence="1">
    <location>
        <begin position="25"/>
        <end position="54"/>
    </location>
</feature>
<dbReference type="InterPro" id="IPR046157">
    <property type="entry name" value="DUF6159"/>
</dbReference>
<evidence type="ECO:0000256" key="1">
    <source>
        <dbReference type="SAM" id="Phobius"/>
    </source>
</evidence>
<feature type="transmembrane region" description="Helical" evidence="1">
    <location>
        <begin position="198"/>
        <end position="223"/>
    </location>
</feature>
<dbReference type="RefSeq" id="WP_220588887.1">
    <property type="nucleotide sequence ID" value="NZ_RKLQ01000002.1"/>
</dbReference>
<protein>
    <recommendedName>
        <fullName evidence="4">Membrane domain of glycerophosphoryl diester phosphodiesterase</fullName>
    </recommendedName>
</protein>
<keyword evidence="1" id="KW-0812">Transmembrane</keyword>
<keyword evidence="3" id="KW-1185">Reference proteome</keyword>
<dbReference type="Proteomes" id="UP000783863">
    <property type="component" value="Unassembled WGS sequence"/>
</dbReference>
<proteinExistence type="predicted"/>
<evidence type="ECO:0008006" key="4">
    <source>
        <dbReference type="Google" id="ProtNLM"/>
    </source>
</evidence>
<name>A0A8J7YJY5_9EURY</name>
<feature type="transmembrane region" description="Helical" evidence="1">
    <location>
        <begin position="128"/>
        <end position="145"/>
    </location>
</feature>
<comment type="caution">
    <text evidence="2">The sequence shown here is derived from an EMBL/GenBank/DDBJ whole genome shotgun (WGS) entry which is preliminary data.</text>
</comment>
<feature type="transmembrane region" description="Helical" evidence="1">
    <location>
        <begin position="82"/>
        <end position="107"/>
    </location>
</feature>
<dbReference type="Pfam" id="PF19656">
    <property type="entry name" value="DUF6159"/>
    <property type="match status" value="1"/>
</dbReference>
<gene>
    <name evidence="2" type="ORF">EGD98_13475</name>
</gene>
<feature type="transmembrane region" description="Helical" evidence="1">
    <location>
        <begin position="157"/>
        <end position="177"/>
    </location>
</feature>
<reference evidence="2" key="1">
    <citation type="submission" date="2021-06" db="EMBL/GenBank/DDBJ databases">
        <title>Halomicroarcula sp. F24A a new haloarchaeum isolated from saline soil.</title>
        <authorList>
            <person name="Duran-Viseras A."/>
            <person name="Sanchez-Porro C."/>
            <person name="Ventosa A."/>
        </authorList>
    </citation>
    <scope>NUCLEOTIDE SEQUENCE</scope>
    <source>
        <strain evidence="2">F24A</strain>
    </source>
</reference>
<keyword evidence="1" id="KW-0472">Membrane</keyword>
<keyword evidence="1" id="KW-1133">Transmembrane helix</keyword>
<evidence type="ECO:0000313" key="3">
    <source>
        <dbReference type="Proteomes" id="UP000783863"/>
    </source>
</evidence>
<dbReference type="AlphaFoldDB" id="A0A8J7YJY5"/>
<dbReference type="EMBL" id="RKLQ01000002">
    <property type="protein sequence ID" value="MBX0304681.1"/>
    <property type="molecule type" value="Genomic_DNA"/>
</dbReference>
<feature type="transmembrane region" description="Helical" evidence="1">
    <location>
        <begin position="235"/>
        <end position="254"/>
    </location>
</feature>
<accession>A0A8J7YJY5</accession>
<organism evidence="2 3">
    <name type="scientific">Haloarcula salinisoli</name>
    <dbReference type="NCBI Taxonomy" id="2487746"/>
    <lineage>
        <taxon>Archaea</taxon>
        <taxon>Methanobacteriati</taxon>
        <taxon>Methanobacteriota</taxon>
        <taxon>Stenosarchaea group</taxon>
        <taxon>Halobacteria</taxon>
        <taxon>Halobacteriales</taxon>
        <taxon>Haloarculaceae</taxon>
        <taxon>Haloarcula</taxon>
    </lineage>
</organism>